<protein>
    <submittedName>
        <fullName evidence="13">Protease HtpX</fullName>
        <ecNumber evidence="13">3.4.24.-</ecNumber>
    </submittedName>
</protein>
<evidence type="ECO:0000256" key="4">
    <source>
        <dbReference type="ARBA" id="ARBA00022692"/>
    </source>
</evidence>
<dbReference type="CDD" id="cd07327">
    <property type="entry name" value="M48B_HtpX_like"/>
    <property type="match status" value="1"/>
</dbReference>
<keyword evidence="8" id="KW-1133">Transmembrane helix</keyword>
<evidence type="ECO:0000256" key="1">
    <source>
        <dbReference type="ARBA" id="ARBA00004651"/>
    </source>
</evidence>
<evidence type="ECO:0000256" key="2">
    <source>
        <dbReference type="ARBA" id="ARBA00022475"/>
    </source>
</evidence>
<comment type="cofactor">
    <cofactor evidence="11">
        <name>Zn(2+)</name>
        <dbReference type="ChEBI" id="CHEBI:29105"/>
    </cofactor>
    <text evidence="11">Binds 1 zinc ion per subunit.</text>
</comment>
<sequence length="279" mass="29920">MVVAAVLTPLVVLAAVAAVVLLLPLKFAIAVGIAAVIGIARAVRARNEMDRGRSLARESAPELHDAVERLCALADLPKPDLVLDEERQPNSWIIAPIGKRPQLHVTRGLLAALTPEELEAVVAHELAHLLNRDAMVMTVVGTPGAVLLEGGRQFWGAWWMWFGNGLALAIGWVAQFGTSALSRYRELAADAGAVALTGRPATLASALVKVSGGIDRVPISDLRAVAGRDSFHLLPTDESDFAPLRTHPALKRRLERLERMERDLHAGGLAYRPADEPPA</sequence>
<dbReference type="GO" id="GO:0046872">
    <property type="term" value="F:metal ion binding"/>
    <property type="evidence" value="ECO:0007669"/>
    <property type="project" value="UniProtKB-KW"/>
</dbReference>
<dbReference type="GO" id="GO:0004222">
    <property type="term" value="F:metalloendopeptidase activity"/>
    <property type="evidence" value="ECO:0007669"/>
    <property type="project" value="InterPro"/>
</dbReference>
<keyword evidence="6 11" id="KW-0378">Hydrolase</keyword>
<feature type="domain" description="Peptidase M48" evidence="12">
    <location>
        <begin position="60"/>
        <end position="260"/>
    </location>
</feature>
<keyword evidence="5" id="KW-0479">Metal-binding</keyword>
<proteinExistence type="inferred from homology"/>
<dbReference type="AlphaFoldDB" id="A0A9E7C0M9"/>
<accession>A0A9E7C0M9</accession>
<evidence type="ECO:0000313" key="14">
    <source>
        <dbReference type="Proteomes" id="UP001162834"/>
    </source>
</evidence>
<evidence type="ECO:0000256" key="8">
    <source>
        <dbReference type="ARBA" id="ARBA00022989"/>
    </source>
</evidence>
<dbReference type="KEGG" id="sbae:DSM104329_03008"/>
<dbReference type="Gene3D" id="3.30.2010.10">
    <property type="entry name" value="Metalloproteases ('zincins'), catalytic domain"/>
    <property type="match status" value="1"/>
</dbReference>
<keyword evidence="7 11" id="KW-0862">Zinc</keyword>
<dbReference type="Pfam" id="PF01435">
    <property type="entry name" value="Peptidase_M48"/>
    <property type="match status" value="1"/>
</dbReference>
<keyword evidence="2" id="KW-1003">Cell membrane</keyword>
<organism evidence="13 14">
    <name type="scientific">Capillimicrobium parvum</name>
    <dbReference type="NCBI Taxonomy" id="2884022"/>
    <lineage>
        <taxon>Bacteria</taxon>
        <taxon>Bacillati</taxon>
        <taxon>Actinomycetota</taxon>
        <taxon>Thermoleophilia</taxon>
        <taxon>Solirubrobacterales</taxon>
        <taxon>Capillimicrobiaceae</taxon>
        <taxon>Capillimicrobium</taxon>
    </lineage>
</organism>
<evidence type="ECO:0000256" key="10">
    <source>
        <dbReference type="ARBA" id="ARBA00023136"/>
    </source>
</evidence>
<evidence type="ECO:0000256" key="7">
    <source>
        <dbReference type="ARBA" id="ARBA00022833"/>
    </source>
</evidence>
<name>A0A9E7C0M9_9ACTN</name>
<dbReference type="InterPro" id="IPR050083">
    <property type="entry name" value="HtpX_protease"/>
</dbReference>
<comment type="subcellular location">
    <subcellularLocation>
        <location evidence="1">Cell membrane</location>
        <topology evidence="1">Multi-pass membrane protein</topology>
    </subcellularLocation>
</comment>
<dbReference type="EMBL" id="CP087164">
    <property type="protein sequence ID" value="UGS36600.1"/>
    <property type="molecule type" value="Genomic_DNA"/>
</dbReference>
<keyword evidence="3 11" id="KW-0645">Protease</keyword>
<dbReference type="InterPro" id="IPR001915">
    <property type="entry name" value="Peptidase_M48"/>
</dbReference>
<evidence type="ECO:0000313" key="13">
    <source>
        <dbReference type="EMBL" id="UGS36600.1"/>
    </source>
</evidence>
<dbReference type="GO" id="GO:0006508">
    <property type="term" value="P:proteolysis"/>
    <property type="evidence" value="ECO:0007669"/>
    <property type="project" value="UniProtKB-KW"/>
</dbReference>
<comment type="similarity">
    <text evidence="11">Belongs to the peptidase M48 family.</text>
</comment>
<evidence type="ECO:0000256" key="3">
    <source>
        <dbReference type="ARBA" id="ARBA00022670"/>
    </source>
</evidence>
<evidence type="ECO:0000256" key="6">
    <source>
        <dbReference type="ARBA" id="ARBA00022801"/>
    </source>
</evidence>
<keyword evidence="4" id="KW-0812">Transmembrane</keyword>
<keyword evidence="10" id="KW-0472">Membrane</keyword>
<evidence type="ECO:0000256" key="9">
    <source>
        <dbReference type="ARBA" id="ARBA00023049"/>
    </source>
</evidence>
<keyword evidence="14" id="KW-1185">Reference proteome</keyword>
<dbReference type="PANTHER" id="PTHR43221:SF1">
    <property type="entry name" value="PROTEASE HTPX"/>
    <property type="match status" value="1"/>
</dbReference>
<evidence type="ECO:0000256" key="11">
    <source>
        <dbReference type="RuleBase" id="RU003983"/>
    </source>
</evidence>
<dbReference type="PANTHER" id="PTHR43221">
    <property type="entry name" value="PROTEASE HTPX"/>
    <property type="match status" value="1"/>
</dbReference>
<dbReference type="GO" id="GO:0005886">
    <property type="term" value="C:plasma membrane"/>
    <property type="evidence" value="ECO:0007669"/>
    <property type="project" value="UniProtKB-SubCell"/>
</dbReference>
<dbReference type="EC" id="3.4.24.-" evidence="13"/>
<evidence type="ECO:0000256" key="5">
    <source>
        <dbReference type="ARBA" id="ARBA00022723"/>
    </source>
</evidence>
<keyword evidence="9 11" id="KW-0482">Metalloprotease</keyword>
<dbReference type="Proteomes" id="UP001162834">
    <property type="component" value="Chromosome"/>
</dbReference>
<evidence type="ECO:0000259" key="12">
    <source>
        <dbReference type="Pfam" id="PF01435"/>
    </source>
</evidence>
<reference evidence="13" key="1">
    <citation type="journal article" date="2022" name="Int. J. Syst. Evol. Microbiol.">
        <title>Pseudomonas aegrilactucae sp. nov. and Pseudomonas morbosilactucae sp. nov., pathogens causing bacterial rot of lettuce in Japan.</title>
        <authorList>
            <person name="Sawada H."/>
            <person name="Fujikawa T."/>
            <person name="Satou M."/>
        </authorList>
    </citation>
    <scope>NUCLEOTIDE SEQUENCE</scope>
    <source>
        <strain evidence="13">0166_1</strain>
    </source>
</reference>
<gene>
    <name evidence="13" type="primary">htpX_1</name>
    <name evidence="13" type="ORF">DSM104329_03008</name>
</gene>